<dbReference type="PANTHER" id="PTHR31105">
    <property type="entry name" value="EXTRA-LARGE G-PROTEIN-LIKE"/>
    <property type="match status" value="1"/>
</dbReference>
<sequence length="899" mass="100809">MSAKMVHKVRKVRCPKCRVLLQEPQGYHVYKCGGCGTKLQAKKQSMIMKSESSIQEINAAPRNGLNPASEGRQSSDRERQAPRQKDSLKAKATASSRECYSDGNGEYNGGQLVPFKFSDEELESESDDKLSLRRHRVSNKGGSNKITHCEIEEINNGEFSLERSKEELIYSSDEDGNDDKSALIGDSSEMPITESNYQGAEELNKGNLSQEGAEHELISGSDEEDANKEKSVTAGANLEMEIIGSGLKGVEDLNNSNLPLKDAEEELNSGIDGEDANNDKPVLVGENLEEEVTENNIAGEKLYNGKRPLDKEDHNNDQSAIEDTKSEVDTTEGTTTKNPRTENVDKLDATESRDHSSELSGVLGIGKLSESPITRSSYAYNGRLSSHDGMNERANERFAIQSLDSLKNSYTTDEGRIRKGKGLASSSLYGDLGTQHQSHIPQEKHHVMKESRKNQNKVLENTTLGNYHLMKTKRDHKFPSKVPFPRSGYNSHYENIRPSNRMHDESSSILSHDSHEDTDMEKVKLLRIIYKLQDQLNKTRHISQERNGNSSAAYHSHELHEGKFSHAHEQDSRCNGRCNNHGITWHQRHKYSRRPYSAEETSCVHDVDHFCFHSRSHVSADLSPRILFQRKDLYRSYRGRDCCSSSPQRFAASKLPLYGSETHSNDQRYRATAVRKYLREKPNLAKRHQKPVAGGAPFVTCHKCLNLLQLPADFLLYKRACHKLKCGQCSEVLKFSLKNGSHVVPFSSNTTGLPSSEIHHQSEASRGGNLPSVSHVNYYHYSPAKPISYYDDYELSVSQSYSSEVDPVFLTEQFHHLHGNEYVNPNVSPSSTFKENIASRYSSTPKAPMETDESAEFSSNMSESRNLPAEKVAMPQLRSSPHKLMGYSTPSQVIRGTSC</sequence>
<dbReference type="RefSeq" id="XP_004502813.1">
    <property type="nucleotide sequence ID" value="XM_004502756.3"/>
</dbReference>
<feature type="domain" description="Enhanced disease resistance 4-like N-terminal" evidence="3">
    <location>
        <begin position="8"/>
        <end position="41"/>
    </location>
</feature>
<dbReference type="Pfam" id="PF22910">
    <property type="entry name" value="EDR4-like_1st"/>
    <property type="match status" value="1"/>
</dbReference>
<evidence type="ECO:0000313" key="4">
    <source>
        <dbReference type="Proteomes" id="UP000087171"/>
    </source>
</evidence>
<reference evidence="4" key="1">
    <citation type="journal article" date="2013" name="Nat. Biotechnol.">
        <title>Draft genome sequence of chickpea (Cicer arietinum) provides a resource for trait improvement.</title>
        <authorList>
            <person name="Varshney R.K."/>
            <person name="Song C."/>
            <person name="Saxena R.K."/>
            <person name="Azam S."/>
            <person name="Yu S."/>
            <person name="Sharpe A.G."/>
            <person name="Cannon S."/>
            <person name="Baek J."/>
            <person name="Rosen B.D."/>
            <person name="Tar'an B."/>
            <person name="Millan T."/>
            <person name="Zhang X."/>
            <person name="Ramsay L.D."/>
            <person name="Iwata A."/>
            <person name="Wang Y."/>
            <person name="Nelson W."/>
            <person name="Farmer A.D."/>
            <person name="Gaur P.M."/>
            <person name="Soderlund C."/>
            <person name="Penmetsa R.V."/>
            <person name="Xu C."/>
            <person name="Bharti A.K."/>
            <person name="He W."/>
            <person name="Winter P."/>
            <person name="Zhao S."/>
            <person name="Hane J.K."/>
            <person name="Carrasquilla-Garcia N."/>
            <person name="Condie J.A."/>
            <person name="Upadhyaya H.D."/>
            <person name="Luo M.C."/>
            <person name="Thudi M."/>
            <person name="Gowda C.L."/>
            <person name="Singh N.P."/>
            <person name="Lichtenzveig J."/>
            <person name="Gali K.K."/>
            <person name="Rubio J."/>
            <person name="Nadarajan N."/>
            <person name="Dolezel J."/>
            <person name="Bansal K.C."/>
            <person name="Xu X."/>
            <person name="Edwards D."/>
            <person name="Zhang G."/>
            <person name="Kahl G."/>
            <person name="Gil J."/>
            <person name="Singh K.B."/>
            <person name="Datta S.K."/>
            <person name="Jackson S.A."/>
            <person name="Wang J."/>
            <person name="Cook D.R."/>
        </authorList>
    </citation>
    <scope>NUCLEOTIDE SEQUENCE [LARGE SCALE GENOMIC DNA]</scope>
    <source>
        <strain evidence="4">cv. CDC Frontier</strain>
    </source>
</reference>
<gene>
    <name evidence="5 6" type="primary">LOC101503534</name>
</gene>
<reference evidence="5 6" key="2">
    <citation type="submission" date="2025-04" db="UniProtKB">
        <authorList>
            <consortium name="RefSeq"/>
        </authorList>
    </citation>
    <scope>IDENTIFICATION</scope>
    <source>
        <tissue evidence="5 6">Etiolated seedlings</tissue>
    </source>
</reference>
<dbReference type="InterPro" id="IPR055126">
    <property type="entry name" value="EDR4-like_N"/>
</dbReference>
<evidence type="ECO:0000256" key="1">
    <source>
        <dbReference type="SAM" id="MobiDB-lite"/>
    </source>
</evidence>
<feature type="region of interest" description="Disordered" evidence="1">
    <location>
        <begin position="296"/>
        <end position="363"/>
    </location>
</feature>
<evidence type="ECO:0000313" key="5">
    <source>
        <dbReference type="RefSeq" id="XP_004502813.1"/>
    </source>
</evidence>
<dbReference type="RefSeq" id="XP_004502814.1">
    <property type="nucleotide sequence ID" value="XM_004502757.3"/>
</dbReference>
<accession>A0A1S2YCI5</accession>
<feature type="region of interest" description="Disordered" evidence="1">
    <location>
        <begin position="59"/>
        <end position="105"/>
    </location>
</feature>
<dbReference type="STRING" id="3827.A0A1S2YCI5"/>
<evidence type="ECO:0000259" key="3">
    <source>
        <dbReference type="Pfam" id="PF22910"/>
    </source>
</evidence>
<dbReference type="Pfam" id="PF11331">
    <property type="entry name" value="Zn_ribbon_12"/>
    <property type="match status" value="1"/>
</dbReference>
<dbReference type="PANTHER" id="PTHR31105:SF38">
    <property type="entry name" value="PROTEIN ENHANCED DISEASE RESISTANCE 4"/>
    <property type="match status" value="1"/>
</dbReference>
<dbReference type="Proteomes" id="UP000087171">
    <property type="component" value="Chromosome Ca5"/>
</dbReference>
<dbReference type="PaxDb" id="3827-XP_004502813.1"/>
<dbReference type="InterPro" id="IPR040244">
    <property type="entry name" value="EDR4-like"/>
</dbReference>
<dbReference type="KEGG" id="cam:101503534"/>
<dbReference type="eggNOG" id="ENOG502QS0Z">
    <property type="taxonomic scope" value="Eukaryota"/>
</dbReference>
<name>A0A1S2YCI5_CICAR</name>
<protein>
    <submittedName>
        <fullName evidence="5 6">Protein ENHANCED DISEASE RESISTANCE 4-like</fullName>
    </submittedName>
</protein>
<feature type="domain" description="Probable zinc-ribbon" evidence="2">
    <location>
        <begin position="693"/>
        <end position="737"/>
    </location>
</feature>
<dbReference type="AlphaFoldDB" id="A0A1S2YCI5"/>
<proteinExistence type="predicted"/>
<dbReference type="GeneID" id="101503534"/>
<dbReference type="InterPro" id="IPR021480">
    <property type="entry name" value="Zinc_ribbon_12"/>
</dbReference>
<feature type="region of interest" description="Disordered" evidence="1">
    <location>
        <begin position="171"/>
        <end position="192"/>
    </location>
</feature>
<dbReference type="GO" id="GO:1900150">
    <property type="term" value="P:regulation of defense response to fungus"/>
    <property type="evidence" value="ECO:0007669"/>
    <property type="project" value="InterPro"/>
</dbReference>
<feature type="region of interest" description="Disordered" evidence="1">
    <location>
        <begin position="207"/>
        <end position="231"/>
    </location>
</feature>
<evidence type="ECO:0000259" key="2">
    <source>
        <dbReference type="Pfam" id="PF11331"/>
    </source>
</evidence>
<keyword evidence="4" id="KW-1185">Reference proteome</keyword>
<evidence type="ECO:0000313" key="6">
    <source>
        <dbReference type="RefSeq" id="XP_004502814.1"/>
    </source>
</evidence>
<feature type="compositionally biased region" description="Basic and acidic residues" evidence="1">
    <location>
        <begin position="307"/>
        <end position="328"/>
    </location>
</feature>
<feature type="compositionally biased region" description="Basic and acidic residues" evidence="1">
    <location>
        <begin position="73"/>
        <end position="89"/>
    </location>
</feature>
<dbReference type="OrthoDB" id="1930285at2759"/>
<organism evidence="4 5">
    <name type="scientific">Cicer arietinum</name>
    <name type="common">Chickpea</name>
    <name type="synonym">Garbanzo</name>
    <dbReference type="NCBI Taxonomy" id="3827"/>
    <lineage>
        <taxon>Eukaryota</taxon>
        <taxon>Viridiplantae</taxon>
        <taxon>Streptophyta</taxon>
        <taxon>Embryophyta</taxon>
        <taxon>Tracheophyta</taxon>
        <taxon>Spermatophyta</taxon>
        <taxon>Magnoliopsida</taxon>
        <taxon>eudicotyledons</taxon>
        <taxon>Gunneridae</taxon>
        <taxon>Pentapetalae</taxon>
        <taxon>rosids</taxon>
        <taxon>fabids</taxon>
        <taxon>Fabales</taxon>
        <taxon>Fabaceae</taxon>
        <taxon>Papilionoideae</taxon>
        <taxon>50 kb inversion clade</taxon>
        <taxon>NPAAA clade</taxon>
        <taxon>Hologalegina</taxon>
        <taxon>IRL clade</taxon>
        <taxon>Cicereae</taxon>
        <taxon>Cicer</taxon>
    </lineage>
</organism>
<feature type="compositionally biased region" description="Basic and acidic residues" evidence="1">
    <location>
        <begin position="339"/>
        <end position="357"/>
    </location>
</feature>